<evidence type="ECO:0000256" key="4">
    <source>
        <dbReference type="ARBA" id="ARBA00022833"/>
    </source>
</evidence>
<reference evidence="6 7" key="1">
    <citation type="submission" date="2017-06" db="EMBL/GenBank/DDBJ databases">
        <title>Sequencing and comparative analysis of myxobacterial genomes.</title>
        <authorList>
            <person name="Rupp O."/>
            <person name="Goesmann A."/>
            <person name="Sogaard-Andersen L."/>
        </authorList>
    </citation>
    <scope>NUCLEOTIDE SEQUENCE [LARGE SCALE GENOMIC DNA]</scope>
    <source>
        <strain evidence="6 7">DSM 52655</strain>
    </source>
</reference>
<proteinExistence type="predicted"/>
<dbReference type="SUPFAM" id="SSF55486">
    <property type="entry name" value="Metalloproteases ('zincins'), catalytic domain"/>
    <property type="match status" value="1"/>
</dbReference>
<dbReference type="NCBIfam" id="TIGR03382">
    <property type="entry name" value="GC_trans_RRR"/>
    <property type="match status" value="1"/>
</dbReference>
<feature type="domain" description="Peptidase M10 metallopeptidase" evidence="5">
    <location>
        <begin position="191"/>
        <end position="224"/>
    </location>
</feature>
<evidence type="ECO:0000256" key="2">
    <source>
        <dbReference type="ARBA" id="ARBA00022723"/>
    </source>
</evidence>
<organism evidence="6 7">
    <name type="scientific">Cystobacter fuscus</name>
    <dbReference type="NCBI Taxonomy" id="43"/>
    <lineage>
        <taxon>Bacteria</taxon>
        <taxon>Pseudomonadati</taxon>
        <taxon>Myxococcota</taxon>
        <taxon>Myxococcia</taxon>
        <taxon>Myxococcales</taxon>
        <taxon>Cystobacterineae</taxon>
        <taxon>Archangiaceae</taxon>
        <taxon>Cystobacter</taxon>
    </lineage>
</organism>
<sequence length="306" mass="33568">MTVTTALLLSLAVAQSSPYVRSHVDKDDSSTQCLFWTTPTLTWNLSSVGNPESGDEQKQHEFAAIRASFQSWQRIFEDCGNLSFSEGPLLDERRVGYVQKAENHNLILFRSRRCREVAPSTDKCWAEETCGNVYDCWDSDDRTIALTLTTYDQRSGIIYDSDVQLNASGFVFTTVSSPPCAQPISSKTPNCVATDVQNTMTHELGHLIGLDHTWLSTSVMYPQAPSGEITKRIIDEGSRDFVCRTYPKGLASQSCLTPTLNASSPGDTAFSLGRQAAGCSTTGGASWLSALAALGWLGWRRRGVRS</sequence>
<gene>
    <name evidence="6" type="ORF">CYFUS_003025</name>
</gene>
<dbReference type="GO" id="GO:0006508">
    <property type="term" value="P:proteolysis"/>
    <property type="evidence" value="ECO:0007669"/>
    <property type="project" value="UniProtKB-KW"/>
</dbReference>
<dbReference type="RefSeq" id="WP_095985901.1">
    <property type="nucleotide sequence ID" value="NZ_CP022098.1"/>
</dbReference>
<dbReference type="InterPro" id="IPR017756">
    <property type="entry name" value="TM_Gly-Cys-Arg_CS"/>
</dbReference>
<keyword evidence="2" id="KW-0479">Metal-binding</keyword>
<evidence type="ECO:0000313" key="6">
    <source>
        <dbReference type="EMBL" id="ATB37600.1"/>
    </source>
</evidence>
<dbReference type="Proteomes" id="UP000217257">
    <property type="component" value="Chromosome"/>
</dbReference>
<accession>A0A250J248</accession>
<dbReference type="InterPro" id="IPR001818">
    <property type="entry name" value="Pept_M10_metallopeptidase"/>
</dbReference>
<keyword evidence="4" id="KW-0862">Zinc</keyword>
<protein>
    <recommendedName>
        <fullName evidence="5">Peptidase M10 metallopeptidase domain-containing protein</fullName>
    </recommendedName>
</protein>
<dbReference type="GO" id="GO:0004222">
    <property type="term" value="F:metalloendopeptidase activity"/>
    <property type="evidence" value="ECO:0007669"/>
    <property type="project" value="InterPro"/>
</dbReference>
<dbReference type="AlphaFoldDB" id="A0A250J248"/>
<dbReference type="EMBL" id="CP022098">
    <property type="protein sequence ID" value="ATB37600.1"/>
    <property type="molecule type" value="Genomic_DNA"/>
</dbReference>
<evidence type="ECO:0000256" key="3">
    <source>
        <dbReference type="ARBA" id="ARBA00022801"/>
    </source>
</evidence>
<dbReference type="Gene3D" id="3.40.390.10">
    <property type="entry name" value="Collagenase (Catalytic Domain)"/>
    <property type="match status" value="1"/>
</dbReference>
<dbReference type="GO" id="GO:0031012">
    <property type="term" value="C:extracellular matrix"/>
    <property type="evidence" value="ECO:0007669"/>
    <property type="project" value="InterPro"/>
</dbReference>
<evidence type="ECO:0000256" key="1">
    <source>
        <dbReference type="ARBA" id="ARBA00022670"/>
    </source>
</evidence>
<dbReference type="GO" id="GO:0008270">
    <property type="term" value="F:zinc ion binding"/>
    <property type="evidence" value="ECO:0007669"/>
    <property type="project" value="InterPro"/>
</dbReference>
<dbReference type="KEGG" id="cfus:CYFUS_003025"/>
<keyword evidence="3" id="KW-0378">Hydrolase</keyword>
<evidence type="ECO:0000259" key="5">
    <source>
        <dbReference type="Pfam" id="PF00413"/>
    </source>
</evidence>
<dbReference type="InterPro" id="IPR024079">
    <property type="entry name" value="MetalloPept_cat_dom_sf"/>
</dbReference>
<evidence type="ECO:0000313" key="7">
    <source>
        <dbReference type="Proteomes" id="UP000217257"/>
    </source>
</evidence>
<name>A0A250J248_9BACT</name>
<dbReference type="Pfam" id="PF00413">
    <property type="entry name" value="Peptidase_M10"/>
    <property type="match status" value="1"/>
</dbReference>
<dbReference type="NCBIfam" id="NF041905">
    <property type="entry name" value="MXAN_2677_2678"/>
    <property type="match status" value="1"/>
</dbReference>
<keyword evidence="1" id="KW-0645">Protease</keyword>